<dbReference type="Gene3D" id="3.10.50.40">
    <property type="match status" value="1"/>
</dbReference>
<evidence type="ECO:0000259" key="8">
    <source>
        <dbReference type="PROSITE" id="PS50059"/>
    </source>
</evidence>
<evidence type="ECO:0000313" key="9">
    <source>
        <dbReference type="EMBL" id="SUZ72207.1"/>
    </source>
</evidence>
<feature type="region of interest" description="Disordered" evidence="7">
    <location>
        <begin position="316"/>
        <end position="339"/>
    </location>
</feature>
<dbReference type="Gene3D" id="1.10.3120.10">
    <property type="entry name" value="Trigger factor, C-terminal domain"/>
    <property type="match status" value="1"/>
</dbReference>
<dbReference type="EC" id="5.2.1.8" evidence="3"/>
<dbReference type="InterPro" id="IPR005215">
    <property type="entry name" value="Trig_fac"/>
</dbReference>
<dbReference type="SUPFAM" id="SSF109998">
    <property type="entry name" value="Triger factor/SurA peptide-binding domain-like"/>
    <property type="match status" value="1"/>
</dbReference>
<keyword evidence="6" id="KW-0413">Isomerase</keyword>
<dbReference type="Pfam" id="PF05697">
    <property type="entry name" value="Trigger_N"/>
    <property type="match status" value="1"/>
</dbReference>
<dbReference type="InterPro" id="IPR008880">
    <property type="entry name" value="Trigger_fac_C"/>
</dbReference>
<comment type="catalytic activity">
    <reaction evidence="1">
        <text>[protein]-peptidylproline (omega=180) = [protein]-peptidylproline (omega=0)</text>
        <dbReference type="Rhea" id="RHEA:16237"/>
        <dbReference type="Rhea" id="RHEA-COMP:10747"/>
        <dbReference type="Rhea" id="RHEA-COMP:10748"/>
        <dbReference type="ChEBI" id="CHEBI:83833"/>
        <dbReference type="ChEBI" id="CHEBI:83834"/>
        <dbReference type="EC" id="5.2.1.8"/>
    </reaction>
</comment>
<evidence type="ECO:0000256" key="5">
    <source>
        <dbReference type="ARBA" id="ARBA00023186"/>
    </source>
</evidence>
<evidence type="ECO:0000256" key="7">
    <source>
        <dbReference type="SAM" id="MobiDB-lite"/>
    </source>
</evidence>
<sequence length="442" mass="50752">MNSTVEELGKLKYSLSLEVSLDEIKPTYNAIYRELKKTKLNGFRPGKHPKGWLDKRFKAAMQQEAVDRVIPGYMDDALKEHSLRPATMPIIQKIDFDLKSPLSAIVHFEIAPELPKLNYEKIVLERKDIEAVSAKNISEELEGLIQREEVLVPKVGEDVKVEKDDWVLINYEGTIEGEKFTDSTATEMQFKIGSSDLEEFHSGLMNMSSGDEKDVELSLPERFGENAGKKAVFKIHLTEISAVKRPEMDEDFFKKFGVADEDELKEKVSENIKSRKTAELQSEYRIAVRAQLSDLYDDFNLPEELVKYGQEQVERELEQASSEKEIPEEEKEKRRQEGIENAKMDLRMKFILDSIGEHEEMKFDKNEAAREFVGLAQITGQSPDELIKSPFGHDMYERIVVRKKGDATLDRVVARVFGDPIEEFAAEDHEHVHDENCEHDHS</sequence>
<evidence type="ECO:0000256" key="4">
    <source>
        <dbReference type="ARBA" id="ARBA00023110"/>
    </source>
</evidence>
<dbReference type="GO" id="GO:0015031">
    <property type="term" value="P:protein transport"/>
    <property type="evidence" value="ECO:0007669"/>
    <property type="project" value="InterPro"/>
</dbReference>
<keyword evidence="5" id="KW-0143">Chaperone</keyword>
<feature type="domain" description="PPIase FKBP-type" evidence="8">
    <location>
        <begin position="164"/>
        <end position="249"/>
    </location>
</feature>
<dbReference type="InterPro" id="IPR008881">
    <property type="entry name" value="Trigger_fac_ribosome-bd_bac"/>
</dbReference>
<dbReference type="InterPro" id="IPR037041">
    <property type="entry name" value="Trigger_fac_C_sf"/>
</dbReference>
<dbReference type="InterPro" id="IPR036611">
    <property type="entry name" value="Trigger_fac_ribosome-bd_sf"/>
</dbReference>
<dbReference type="HAMAP" id="MF_00303">
    <property type="entry name" value="Trigger_factor_Tig"/>
    <property type="match status" value="1"/>
</dbReference>
<dbReference type="InterPro" id="IPR001179">
    <property type="entry name" value="PPIase_FKBP_dom"/>
</dbReference>
<evidence type="ECO:0000256" key="1">
    <source>
        <dbReference type="ARBA" id="ARBA00000971"/>
    </source>
</evidence>
<organism evidence="9">
    <name type="scientific">marine metagenome</name>
    <dbReference type="NCBI Taxonomy" id="408172"/>
    <lineage>
        <taxon>unclassified sequences</taxon>
        <taxon>metagenomes</taxon>
        <taxon>ecological metagenomes</taxon>
    </lineage>
</organism>
<evidence type="ECO:0000256" key="3">
    <source>
        <dbReference type="ARBA" id="ARBA00013194"/>
    </source>
</evidence>
<reference evidence="9" key="1">
    <citation type="submission" date="2018-05" db="EMBL/GenBank/DDBJ databases">
        <authorList>
            <person name="Lanie J.A."/>
            <person name="Ng W.-L."/>
            <person name="Kazmierczak K.M."/>
            <person name="Andrzejewski T.M."/>
            <person name="Davidsen T.M."/>
            <person name="Wayne K.J."/>
            <person name="Tettelin H."/>
            <person name="Glass J.I."/>
            <person name="Rusch D."/>
            <person name="Podicherti R."/>
            <person name="Tsui H.-C.T."/>
            <person name="Winkler M.E."/>
        </authorList>
    </citation>
    <scope>NUCLEOTIDE SEQUENCE</scope>
</reference>
<dbReference type="EMBL" id="UINC01001147">
    <property type="protein sequence ID" value="SUZ72207.1"/>
    <property type="molecule type" value="Genomic_DNA"/>
</dbReference>
<name>A0A381Q228_9ZZZZ</name>
<proteinExistence type="inferred from homology"/>
<keyword evidence="4" id="KW-0697">Rotamase</keyword>
<dbReference type="GO" id="GO:0006457">
    <property type="term" value="P:protein folding"/>
    <property type="evidence" value="ECO:0007669"/>
    <property type="project" value="InterPro"/>
</dbReference>
<dbReference type="InterPro" id="IPR027304">
    <property type="entry name" value="Trigger_fact/SurA_dom_sf"/>
</dbReference>
<comment type="similarity">
    <text evidence="2">Belongs to the FKBP-type PPIase family. Tig subfamily.</text>
</comment>
<dbReference type="SUPFAM" id="SSF54534">
    <property type="entry name" value="FKBP-like"/>
    <property type="match status" value="1"/>
</dbReference>
<evidence type="ECO:0000256" key="2">
    <source>
        <dbReference type="ARBA" id="ARBA00005464"/>
    </source>
</evidence>
<dbReference type="PIRSF" id="PIRSF003095">
    <property type="entry name" value="Trigger_factor"/>
    <property type="match status" value="1"/>
</dbReference>
<dbReference type="GO" id="GO:0003755">
    <property type="term" value="F:peptidyl-prolyl cis-trans isomerase activity"/>
    <property type="evidence" value="ECO:0007669"/>
    <property type="project" value="UniProtKB-KW"/>
</dbReference>
<protein>
    <recommendedName>
        <fullName evidence="3">peptidylprolyl isomerase</fullName>
        <ecNumber evidence="3">5.2.1.8</ecNumber>
    </recommendedName>
</protein>
<dbReference type="AlphaFoldDB" id="A0A381Q228"/>
<dbReference type="NCBIfam" id="TIGR00115">
    <property type="entry name" value="tig"/>
    <property type="match status" value="1"/>
</dbReference>
<dbReference type="Gene3D" id="3.30.70.1050">
    <property type="entry name" value="Trigger factor ribosome-binding domain"/>
    <property type="match status" value="1"/>
</dbReference>
<dbReference type="Pfam" id="PF05698">
    <property type="entry name" value="Trigger_C"/>
    <property type="match status" value="1"/>
</dbReference>
<accession>A0A381Q228</accession>
<dbReference type="PROSITE" id="PS50059">
    <property type="entry name" value="FKBP_PPIASE"/>
    <property type="match status" value="1"/>
</dbReference>
<dbReference type="Pfam" id="PF00254">
    <property type="entry name" value="FKBP_C"/>
    <property type="match status" value="1"/>
</dbReference>
<dbReference type="SUPFAM" id="SSF102735">
    <property type="entry name" value="Trigger factor ribosome-binding domain"/>
    <property type="match status" value="1"/>
</dbReference>
<gene>
    <name evidence="9" type="ORF">METZ01_LOCUS25061</name>
</gene>
<dbReference type="InterPro" id="IPR046357">
    <property type="entry name" value="PPIase_dom_sf"/>
</dbReference>
<evidence type="ECO:0000256" key="6">
    <source>
        <dbReference type="ARBA" id="ARBA00023235"/>
    </source>
</evidence>